<keyword evidence="2" id="KW-0489">Methyltransferase</keyword>
<evidence type="ECO:0000313" key="7">
    <source>
        <dbReference type="EMBL" id="EPF70398.1"/>
    </source>
</evidence>
<evidence type="ECO:0000256" key="1">
    <source>
        <dbReference type="ARBA" id="ARBA00010815"/>
    </source>
</evidence>
<gene>
    <name evidence="7" type="ORF">F945_03421</name>
</gene>
<organism evidence="7 8">
    <name type="scientific">Acinetobacter rudis CIP 110305</name>
    <dbReference type="NCBI Taxonomy" id="421052"/>
    <lineage>
        <taxon>Bacteria</taxon>
        <taxon>Pseudomonadati</taxon>
        <taxon>Pseudomonadota</taxon>
        <taxon>Gammaproteobacteria</taxon>
        <taxon>Moraxellales</taxon>
        <taxon>Moraxellaceae</taxon>
        <taxon>Acinetobacter</taxon>
    </lineage>
</organism>
<reference evidence="7 8" key="1">
    <citation type="submission" date="2013-06" db="EMBL/GenBank/DDBJ databases">
        <title>The Genome Sequence of Acinetobacter rudis CIP 110305.</title>
        <authorList>
            <consortium name="The Broad Institute Genome Sequencing Platform"/>
            <consortium name="The Broad Institute Genome Sequencing Center for Infectious Disease"/>
            <person name="Cerqueira G."/>
            <person name="Feldgarden M."/>
            <person name="Courvalin P."/>
            <person name="Perichon B."/>
            <person name="Grillot-Courvalin C."/>
            <person name="Clermont D."/>
            <person name="Rocha E."/>
            <person name="Yoon E.-J."/>
            <person name="Nemec A."/>
            <person name="Young S.K."/>
            <person name="Zeng Q."/>
            <person name="Gargeya S."/>
            <person name="Fitzgerald M."/>
            <person name="Abouelleil A."/>
            <person name="Alvarado L."/>
            <person name="Berlin A.M."/>
            <person name="Chapman S.B."/>
            <person name="Dewar J."/>
            <person name="Goldberg J."/>
            <person name="Griggs A."/>
            <person name="Gujja S."/>
            <person name="Hansen M."/>
            <person name="Howarth C."/>
            <person name="Imamovic A."/>
            <person name="Larimer J."/>
            <person name="McCowan C."/>
            <person name="Murphy C."/>
            <person name="Pearson M."/>
            <person name="Priest M."/>
            <person name="Roberts A."/>
            <person name="Saif S."/>
            <person name="Shea T."/>
            <person name="Sykes S."/>
            <person name="Wortman J."/>
            <person name="Nusbaum C."/>
            <person name="Birren B."/>
        </authorList>
    </citation>
    <scope>NUCLEOTIDE SEQUENCE [LARGE SCALE GENOMIC DNA]</scope>
    <source>
        <strain evidence="7 8">CIP 110305</strain>
    </source>
</reference>
<evidence type="ECO:0000313" key="8">
    <source>
        <dbReference type="Proteomes" id="UP000014568"/>
    </source>
</evidence>
<comment type="similarity">
    <text evidence="1">Belongs to the CFA/CMAS family.</text>
</comment>
<dbReference type="InterPro" id="IPR041698">
    <property type="entry name" value="Methyltransf_25"/>
</dbReference>
<protein>
    <recommendedName>
        <fullName evidence="6">Methyltransferase domain-containing protein</fullName>
    </recommendedName>
</protein>
<evidence type="ECO:0000256" key="2">
    <source>
        <dbReference type="ARBA" id="ARBA00022603"/>
    </source>
</evidence>
<name>S3MV14_9GAMM</name>
<dbReference type="PANTHER" id="PTHR43667:SF1">
    <property type="entry name" value="CYCLOPROPANE-FATTY-ACYL-PHOSPHOLIPID SYNTHASE"/>
    <property type="match status" value="1"/>
</dbReference>
<dbReference type="Pfam" id="PF13649">
    <property type="entry name" value="Methyltransf_25"/>
    <property type="match status" value="1"/>
</dbReference>
<dbReference type="InterPro" id="IPR029063">
    <property type="entry name" value="SAM-dependent_MTases_sf"/>
</dbReference>
<keyword evidence="8" id="KW-1185">Reference proteome</keyword>
<dbReference type="HOGENOM" id="CLU_978718_0_0_6"/>
<dbReference type="SUPFAM" id="SSF53335">
    <property type="entry name" value="S-adenosyl-L-methionine-dependent methyltransferases"/>
    <property type="match status" value="1"/>
</dbReference>
<dbReference type="OrthoDB" id="6710536at2"/>
<dbReference type="Proteomes" id="UP000014568">
    <property type="component" value="Unassembled WGS sequence"/>
</dbReference>
<dbReference type="InterPro" id="IPR050723">
    <property type="entry name" value="CFA/CMAS"/>
</dbReference>
<evidence type="ECO:0000256" key="5">
    <source>
        <dbReference type="ARBA" id="ARBA00023098"/>
    </source>
</evidence>
<keyword evidence="4" id="KW-0949">S-adenosyl-L-methionine</keyword>
<dbReference type="eggNOG" id="COG2230">
    <property type="taxonomic scope" value="Bacteria"/>
</dbReference>
<proteinExistence type="inferred from homology"/>
<dbReference type="RefSeq" id="WP_016657784.1">
    <property type="nucleotide sequence ID" value="NZ_KE340355.1"/>
</dbReference>
<accession>S3MV14</accession>
<dbReference type="STRING" id="632955.GCA_000829675_01482"/>
<evidence type="ECO:0000259" key="6">
    <source>
        <dbReference type="Pfam" id="PF13649"/>
    </source>
</evidence>
<sequence length="278" mass="31998">MQRWSWLKSLHVKHKYAINSRYLGDDRILVWSNLGYWDEHCTSYVQACQALADCLAQAVQLAPQDRLLDLGCGQGASLKHWQQHYQVRDLTAVELQATCIEKIQQQLKPNPMLYNMSFLQLHQLKIDQKFDVILCIDAAYHSSLNAFLSSVQTVLAQGGRLGFHYLALSEQFEHLNIRQQRYYRYLLKAADVDLSQLQTISALKQSLSSAGLEQIKVEDLSQPVFAGFAKYIQQLKLKKDQGKFNIDYFKISLTAQLCQQLYQKGMLRYVQISVQNSS</sequence>
<dbReference type="Gene3D" id="3.40.50.150">
    <property type="entry name" value="Vaccinia Virus protein VP39"/>
    <property type="match status" value="1"/>
</dbReference>
<keyword evidence="3" id="KW-0808">Transferase</keyword>
<dbReference type="EMBL" id="ATGI01000038">
    <property type="protein sequence ID" value="EPF70398.1"/>
    <property type="molecule type" value="Genomic_DNA"/>
</dbReference>
<dbReference type="GO" id="GO:0006629">
    <property type="term" value="P:lipid metabolic process"/>
    <property type="evidence" value="ECO:0007669"/>
    <property type="project" value="UniProtKB-KW"/>
</dbReference>
<dbReference type="CDD" id="cd02440">
    <property type="entry name" value="AdoMet_MTases"/>
    <property type="match status" value="1"/>
</dbReference>
<dbReference type="PATRIC" id="fig|421052.3.peg.3355"/>
<comment type="caution">
    <text evidence="7">The sequence shown here is derived from an EMBL/GenBank/DDBJ whole genome shotgun (WGS) entry which is preliminary data.</text>
</comment>
<dbReference type="GO" id="GO:0032259">
    <property type="term" value="P:methylation"/>
    <property type="evidence" value="ECO:0007669"/>
    <property type="project" value="UniProtKB-KW"/>
</dbReference>
<dbReference type="GO" id="GO:0008168">
    <property type="term" value="F:methyltransferase activity"/>
    <property type="evidence" value="ECO:0007669"/>
    <property type="project" value="UniProtKB-KW"/>
</dbReference>
<evidence type="ECO:0000256" key="3">
    <source>
        <dbReference type="ARBA" id="ARBA00022679"/>
    </source>
</evidence>
<dbReference type="PANTHER" id="PTHR43667">
    <property type="entry name" value="CYCLOPROPANE-FATTY-ACYL-PHOSPHOLIPID SYNTHASE"/>
    <property type="match status" value="1"/>
</dbReference>
<dbReference type="AlphaFoldDB" id="S3MV14"/>
<feature type="domain" description="Methyltransferase" evidence="6">
    <location>
        <begin position="68"/>
        <end position="159"/>
    </location>
</feature>
<evidence type="ECO:0000256" key="4">
    <source>
        <dbReference type="ARBA" id="ARBA00022691"/>
    </source>
</evidence>
<keyword evidence="5" id="KW-0443">Lipid metabolism</keyword>